<keyword evidence="7" id="KW-0679">Respiratory chain</keyword>
<dbReference type="PANTHER" id="PTHR20900:SF0">
    <property type="entry name" value="NADH DEHYDROGENASE [UBIQUINONE] 1 BETA SUBCOMPLEX SUBUNIT 7"/>
    <property type="match status" value="1"/>
</dbReference>
<dbReference type="EMBL" id="JBHFFA010000007">
    <property type="protein sequence ID" value="KAL2611716.1"/>
    <property type="molecule type" value="Genomic_DNA"/>
</dbReference>
<evidence type="ECO:0000256" key="11">
    <source>
        <dbReference type="ARBA" id="ARBA00023136"/>
    </source>
</evidence>
<gene>
    <name evidence="13" type="ORF">R1flu_023408</name>
</gene>
<dbReference type="AlphaFoldDB" id="A0ABD1XUY1"/>
<evidence type="ECO:0000256" key="3">
    <source>
        <dbReference type="ARBA" id="ARBA00004637"/>
    </source>
</evidence>
<evidence type="ECO:0000256" key="10">
    <source>
        <dbReference type="ARBA" id="ARBA00023128"/>
    </source>
</evidence>
<comment type="subcellular location">
    <subcellularLocation>
        <location evidence="3">Mitochondrion inner membrane</location>
        <topology evidence="3">Peripheral membrane protein</topology>
    </subcellularLocation>
    <subcellularLocation>
        <location evidence="2">Mitochondrion intermembrane space</location>
    </subcellularLocation>
</comment>
<dbReference type="InterPro" id="IPR008698">
    <property type="entry name" value="NDUB7"/>
</dbReference>
<evidence type="ECO:0000256" key="5">
    <source>
        <dbReference type="ARBA" id="ARBA00018677"/>
    </source>
</evidence>
<keyword evidence="11" id="KW-0472">Membrane</keyword>
<keyword evidence="14" id="KW-1185">Reference proteome</keyword>
<reference evidence="13 14" key="1">
    <citation type="submission" date="2024-09" db="EMBL/GenBank/DDBJ databases">
        <title>Chromosome-scale assembly of Riccia fluitans.</title>
        <authorList>
            <person name="Paukszto L."/>
            <person name="Sawicki J."/>
            <person name="Karawczyk K."/>
            <person name="Piernik-Szablinska J."/>
            <person name="Szczecinska M."/>
            <person name="Mazdziarz M."/>
        </authorList>
    </citation>
    <scope>NUCLEOTIDE SEQUENCE [LARGE SCALE GENOMIC DNA]</scope>
    <source>
        <strain evidence="13">Rf_01</strain>
        <tissue evidence="13">Aerial parts of the thallus</tissue>
    </source>
</reference>
<keyword evidence="6" id="KW-0813">Transport</keyword>
<keyword evidence="12" id="KW-1015">Disulfide bond</keyword>
<comment type="caution">
    <text evidence="13">The sequence shown here is derived from an EMBL/GenBank/DDBJ whole genome shotgun (WGS) entry which is preliminary data.</text>
</comment>
<accession>A0ABD1XUY1</accession>
<evidence type="ECO:0000313" key="14">
    <source>
        <dbReference type="Proteomes" id="UP001605036"/>
    </source>
</evidence>
<comment type="function">
    <text evidence="1">Accessory subunit of the mitochondrial membrane respiratory chain NADH dehydrogenase (Complex I), that is believed not to be involved in catalysis. Complex I functions in the transfer of electrons from NADH to the respiratory chain. The immediate electron acceptor for the enzyme is believed to be ubiquinone.</text>
</comment>
<organism evidence="13 14">
    <name type="scientific">Riccia fluitans</name>
    <dbReference type="NCBI Taxonomy" id="41844"/>
    <lineage>
        <taxon>Eukaryota</taxon>
        <taxon>Viridiplantae</taxon>
        <taxon>Streptophyta</taxon>
        <taxon>Embryophyta</taxon>
        <taxon>Marchantiophyta</taxon>
        <taxon>Marchantiopsida</taxon>
        <taxon>Marchantiidae</taxon>
        <taxon>Marchantiales</taxon>
        <taxon>Ricciaceae</taxon>
        <taxon>Riccia</taxon>
    </lineage>
</organism>
<protein>
    <recommendedName>
        <fullName evidence="5">NADH dehydrogenase [ubiquinone] 1 beta subcomplex subunit 7</fullName>
    </recommendedName>
</protein>
<evidence type="ECO:0000313" key="13">
    <source>
        <dbReference type="EMBL" id="KAL2611716.1"/>
    </source>
</evidence>
<evidence type="ECO:0000256" key="2">
    <source>
        <dbReference type="ARBA" id="ARBA00004569"/>
    </source>
</evidence>
<evidence type="ECO:0000256" key="8">
    <source>
        <dbReference type="ARBA" id="ARBA00022792"/>
    </source>
</evidence>
<dbReference type="Pfam" id="PF05676">
    <property type="entry name" value="NDUF_B7"/>
    <property type="match status" value="1"/>
</dbReference>
<keyword evidence="10" id="KW-0496">Mitochondrion</keyword>
<sequence length="115" mass="13390">MGGKEMKATQEEMVKERVPLGYRDFCAHLLIPLNRCRRETFYLPWKCEDQRHSYEKAARHRVISLSDAEQTLLHTFESEKGARTIMLQRELTLEVVIDLTAKAIKLVSTLSLTRL</sequence>
<evidence type="ECO:0000256" key="6">
    <source>
        <dbReference type="ARBA" id="ARBA00022448"/>
    </source>
</evidence>
<evidence type="ECO:0000256" key="7">
    <source>
        <dbReference type="ARBA" id="ARBA00022660"/>
    </source>
</evidence>
<keyword evidence="8" id="KW-0999">Mitochondrion inner membrane</keyword>
<dbReference type="GO" id="GO:0005743">
    <property type="term" value="C:mitochondrial inner membrane"/>
    <property type="evidence" value="ECO:0007669"/>
    <property type="project" value="UniProtKB-SubCell"/>
</dbReference>
<proteinExistence type="inferred from homology"/>
<evidence type="ECO:0000256" key="12">
    <source>
        <dbReference type="ARBA" id="ARBA00023157"/>
    </source>
</evidence>
<keyword evidence="9" id="KW-0249">Electron transport</keyword>
<evidence type="ECO:0000256" key="9">
    <source>
        <dbReference type="ARBA" id="ARBA00022982"/>
    </source>
</evidence>
<dbReference type="PANTHER" id="PTHR20900">
    <property type="entry name" value="NADH:UBIQUINONE OXIDOREDUCTASE B18-LIKE SUBUNIT"/>
    <property type="match status" value="1"/>
</dbReference>
<name>A0ABD1XUY1_9MARC</name>
<comment type="similarity">
    <text evidence="4">Belongs to the complex I NDUFB7 subunit family.</text>
</comment>
<dbReference type="GO" id="GO:0005758">
    <property type="term" value="C:mitochondrial intermembrane space"/>
    <property type="evidence" value="ECO:0007669"/>
    <property type="project" value="UniProtKB-SubCell"/>
</dbReference>
<evidence type="ECO:0000256" key="1">
    <source>
        <dbReference type="ARBA" id="ARBA00003195"/>
    </source>
</evidence>
<dbReference type="Proteomes" id="UP001605036">
    <property type="component" value="Unassembled WGS sequence"/>
</dbReference>
<evidence type="ECO:0000256" key="4">
    <source>
        <dbReference type="ARBA" id="ARBA00008006"/>
    </source>
</evidence>